<accession>A0AAN6TCL0</accession>
<comment type="caution">
    <text evidence="1">The sequence shown here is derived from an EMBL/GenBank/DDBJ whole genome shotgun (WGS) entry which is preliminary data.</text>
</comment>
<protein>
    <recommendedName>
        <fullName evidence="3">BTB domain-containing protein</fullName>
    </recommendedName>
</protein>
<evidence type="ECO:0008006" key="3">
    <source>
        <dbReference type="Google" id="ProtNLM"/>
    </source>
</evidence>
<dbReference type="SUPFAM" id="SSF54695">
    <property type="entry name" value="POZ domain"/>
    <property type="match status" value="1"/>
</dbReference>
<dbReference type="CDD" id="cd18186">
    <property type="entry name" value="BTB_POZ_ZBTB_KLHL-like"/>
    <property type="match status" value="1"/>
</dbReference>
<name>A0AAN6TCL0_9PEZI</name>
<dbReference type="GeneID" id="89940961"/>
<dbReference type="EMBL" id="MU853344">
    <property type="protein sequence ID" value="KAK4111884.1"/>
    <property type="molecule type" value="Genomic_DNA"/>
</dbReference>
<dbReference type="Gene3D" id="3.30.710.10">
    <property type="entry name" value="Potassium Channel Kv1.1, Chain A"/>
    <property type="match status" value="1"/>
</dbReference>
<sequence>MPVRWSTKKSVVGSLEGCDVVKVLVGEEQTEFTLHRKLLCDSCSFFRTNIEAIPSPSRSSNSGHGAEEAEDSVLWLPGETSDMFELFVLWLYQRQRFHFFLDRALQAISPEEHRTTRTNLVHLHLFAAVIDLPSLQDTAMDALQDMYLRFDWDMSPRFISFLYNGDYCDAQHAVRLRKWAVAMLAWTLHGAGPTEKHHAALAGQVDKLFAAYPPLRADYLLHLEKMAQSRADVRIKNPQLRLPANKLLSGERYFGFRQCTFHSHRASVGEGPCPWLAHGLAAMTAAYGDDGEASAPVTSTTAGAGWGRSCRKRDAGGTVAKDGVEPCEPEEVYQQIISPVGDLNEISYLDLS</sequence>
<dbReference type="Proteomes" id="UP001302812">
    <property type="component" value="Unassembled WGS sequence"/>
</dbReference>
<dbReference type="AlphaFoldDB" id="A0AAN6TCL0"/>
<reference evidence="1" key="1">
    <citation type="journal article" date="2023" name="Mol. Phylogenet. Evol.">
        <title>Genome-scale phylogeny and comparative genomics of the fungal order Sordariales.</title>
        <authorList>
            <person name="Hensen N."/>
            <person name="Bonometti L."/>
            <person name="Westerberg I."/>
            <person name="Brannstrom I.O."/>
            <person name="Guillou S."/>
            <person name="Cros-Aarteil S."/>
            <person name="Calhoun S."/>
            <person name="Haridas S."/>
            <person name="Kuo A."/>
            <person name="Mondo S."/>
            <person name="Pangilinan J."/>
            <person name="Riley R."/>
            <person name="LaButti K."/>
            <person name="Andreopoulos B."/>
            <person name="Lipzen A."/>
            <person name="Chen C."/>
            <person name="Yan M."/>
            <person name="Daum C."/>
            <person name="Ng V."/>
            <person name="Clum A."/>
            <person name="Steindorff A."/>
            <person name="Ohm R.A."/>
            <person name="Martin F."/>
            <person name="Silar P."/>
            <person name="Natvig D.O."/>
            <person name="Lalanne C."/>
            <person name="Gautier V."/>
            <person name="Ament-Velasquez S.L."/>
            <person name="Kruys A."/>
            <person name="Hutchinson M.I."/>
            <person name="Powell A.J."/>
            <person name="Barry K."/>
            <person name="Miller A.N."/>
            <person name="Grigoriev I.V."/>
            <person name="Debuchy R."/>
            <person name="Gladieux P."/>
            <person name="Hiltunen Thoren M."/>
            <person name="Johannesson H."/>
        </authorList>
    </citation>
    <scope>NUCLEOTIDE SEQUENCE</scope>
    <source>
        <strain evidence="1">CBS 508.74</strain>
    </source>
</reference>
<organism evidence="1 2">
    <name type="scientific">Canariomyces notabilis</name>
    <dbReference type="NCBI Taxonomy" id="2074819"/>
    <lineage>
        <taxon>Eukaryota</taxon>
        <taxon>Fungi</taxon>
        <taxon>Dikarya</taxon>
        <taxon>Ascomycota</taxon>
        <taxon>Pezizomycotina</taxon>
        <taxon>Sordariomycetes</taxon>
        <taxon>Sordariomycetidae</taxon>
        <taxon>Sordariales</taxon>
        <taxon>Chaetomiaceae</taxon>
        <taxon>Canariomyces</taxon>
    </lineage>
</organism>
<dbReference type="InterPro" id="IPR011333">
    <property type="entry name" value="SKP1/BTB/POZ_sf"/>
</dbReference>
<keyword evidence="2" id="KW-1185">Reference proteome</keyword>
<dbReference type="RefSeq" id="XP_064669454.1">
    <property type="nucleotide sequence ID" value="XM_064816836.1"/>
</dbReference>
<evidence type="ECO:0000313" key="2">
    <source>
        <dbReference type="Proteomes" id="UP001302812"/>
    </source>
</evidence>
<evidence type="ECO:0000313" key="1">
    <source>
        <dbReference type="EMBL" id="KAK4111884.1"/>
    </source>
</evidence>
<gene>
    <name evidence="1" type="ORF">N656DRAFT_790042</name>
</gene>
<proteinExistence type="predicted"/>
<reference evidence="1" key="2">
    <citation type="submission" date="2023-05" db="EMBL/GenBank/DDBJ databases">
        <authorList>
            <consortium name="Lawrence Berkeley National Laboratory"/>
            <person name="Steindorff A."/>
            <person name="Hensen N."/>
            <person name="Bonometti L."/>
            <person name="Westerberg I."/>
            <person name="Brannstrom I.O."/>
            <person name="Guillou S."/>
            <person name="Cros-Aarteil S."/>
            <person name="Calhoun S."/>
            <person name="Haridas S."/>
            <person name="Kuo A."/>
            <person name="Mondo S."/>
            <person name="Pangilinan J."/>
            <person name="Riley R."/>
            <person name="Labutti K."/>
            <person name="Andreopoulos B."/>
            <person name="Lipzen A."/>
            <person name="Chen C."/>
            <person name="Yanf M."/>
            <person name="Daum C."/>
            <person name="Ng V."/>
            <person name="Clum A."/>
            <person name="Ohm R."/>
            <person name="Martin F."/>
            <person name="Silar P."/>
            <person name="Natvig D."/>
            <person name="Lalanne C."/>
            <person name="Gautier V."/>
            <person name="Ament-Velasquez S.L."/>
            <person name="Kruys A."/>
            <person name="Hutchinson M.I."/>
            <person name="Powell A.J."/>
            <person name="Barry K."/>
            <person name="Miller A.N."/>
            <person name="Grigoriev I.V."/>
            <person name="Debuchy R."/>
            <person name="Gladieux P."/>
            <person name="Thoren M.H."/>
            <person name="Johannesson H."/>
        </authorList>
    </citation>
    <scope>NUCLEOTIDE SEQUENCE</scope>
    <source>
        <strain evidence="1">CBS 508.74</strain>
    </source>
</reference>